<organism evidence="2 3">
    <name type="scientific">Plectus sambesii</name>
    <dbReference type="NCBI Taxonomy" id="2011161"/>
    <lineage>
        <taxon>Eukaryota</taxon>
        <taxon>Metazoa</taxon>
        <taxon>Ecdysozoa</taxon>
        <taxon>Nematoda</taxon>
        <taxon>Chromadorea</taxon>
        <taxon>Plectida</taxon>
        <taxon>Plectina</taxon>
        <taxon>Plectoidea</taxon>
        <taxon>Plectidae</taxon>
        <taxon>Plectus</taxon>
    </lineage>
</organism>
<dbReference type="Gene3D" id="1.25.10.10">
    <property type="entry name" value="Leucine-rich Repeat Variant"/>
    <property type="match status" value="1"/>
</dbReference>
<dbReference type="WBParaSite" id="PSAMB.scaffold14247size1948.g35949.t1">
    <property type="protein sequence ID" value="PSAMB.scaffold14247size1948.g35949.t1"/>
    <property type="gene ID" value="PSAMB.scaffold14247size1948.g35949"/>
</dbReference>
<reference evidence="3" key="1">
    <citation type="submission" date="2022-11" db="UniProtKB">
        <authorList>
            <consortium name="WormBaseParasite"/>
        </authorList>
    </citation>
    <scope>IDENTIFICATION</scope>
</reference>
<protein>
    <submittedName>
        <fullName evidence="3">Uncharacterized protein</fullName>
    </submittedName>
</protein>
<evidence type="ECO:0000313" key="2">
    <source>
        <dbReference type="Proteomes" id="UP000887566"/>
    </source>
</evidence>
<name>A0A914V0T3_9BILA</name>
<feature type="region of interest" description="Disordered" evidence="1">
    <location>
        <begin position="84"/>
        <end position="117"/>
    </location>
</feature>
<accession>A0A914V0T3</accession>
<proteinExistence type="predicted"/>
<dbReference type="AlphaFoldDB" id="A0A914V0T3"/>
<evidence type="ECO:0000313" key="3">
    <source>
        <dbReference type="WBParaSite" id="PSAMB.scaffold14247size1948.g35949.t1"/>
    </source>
</evidence>
<dbReference type="Proteomes" id="UP000887566">
    <property type="component" value="Unplaced"/>
</dbReference>
<evidence type="ECO:0000256" key="1">
    <source>
        <dbReference type="SAM" id="MobiDB-lite"/>
    </source>
</evidence>
<sequence>MLGQMLTLCYQTYETLRPSFPEIKMLMAQVPECPEDALAAFDAKITQSNTAGGQEIPEKIKRDMIRKVVKGIIGKTIGQQFKRPVHLRQLPPLQKPQKKQRDTDEDVTGVADLFRPE</sequence>
<dbReference type="InterPro" id="IPR011989">
    <property type="entry name" value="ARM-like"/>
</dbReference>
<keyword evidence="2" id="KW-1185">Reference proteome</keyword>